<sequence length="357" mass="42277">MGGHIHSIPQHNFNQFNQIDSENMLTEELIQEILNNNVLYIQINSFNKVSLKTYKILNDRIFSVKPNICLRLYGWSDKIDLKILDKMKNLQHLSIDHYEVVNEQSISHLKDLKSLSLETKNIINYDFLNEINENLEKLSIIADDTKQHKVDISQITRFKKLKSFCVLGHNKNIEQAISQLENLEVLILSKIKTIKNLDFVTSLKKLEYLHLKSIPLTNFDALESLPRLKFIEFYKVENLENLNFINKMDSLEHIFLQTVNKITSFPKLNANCKLRKIELWYMKNIRDFGALENLHTLKEFACREMITNEPNDFLPVLRNKNIEKIEIWFLKEGQRKEMQKLYEAHDKQLSRISYMYS</sequence>
<evidence type="ECO:0000313" key="1">
    <source>
        <dbReference type="EMBL" id="GAA4023652.1"/>
    </source>
</evidence>
<dbReference type="Gene3D" id="3.80.10.10">
    <property type="entry name" value="Ribonuclease Inhibitor"/>
    <property type="match status" value="1"/>
</dbReference>
<evidence type="ECO:0000313" key="2">
    <source>
        <dbReference type="Proteomes" id="UP001500968"/>
    </source>
</evidence>
<keyword evidence="2" id="KW-1185">Reference proteome</keyword>
<dbReference type="RefSeq" id="WP_324692293.1">
    <property type="nucleotide sequence ID" value="NZ_BAABCR010000003.1"/>
</dbReference>
<organism evidence="1 2">
    <name type="scientific">Flavobacterium cheonhonense</name>
    <dbReference type="NCBI Taxonomy" id="706185"/>
    <lineage>
        <taxon>Bacteria</taxon>
        <taxon>Pseudomonadati</taxon>
        <taxon>Bacteroidota</taxon>
        <taxon>Flavobacteriia</taxon>
        <taxon>Flavobacteriales</taxon>
        <taxon>Flavobacteriaceae</taxon>
        <taxon>Flavobacterium</taxon>
    </lineage>
</organism>
<protein>
    <submittedName>
        <fullName evidence="1">Uncharacterized protein</fullName>
    </submittedName>
</protein>
<dbReference type="Proteomes" id="UP001500968">
    <property type="component" value="Unassembled WGS sequence"/>
</dbReference>
<reference evidence="2" key="1">
    <citation type="journal article" date="2019" name="Int. J. Syst. Evol. Microbiol.">
        <title>The Global Catalogue of Microorganisms (GCM) 10K type strain sequencing project: providing services to taxonomists for standard genome sequencing and annotation.</title>
        <authorList>
            <consortium name="The Broad Institute Genomics Platform"/>
            <consortium name="The Broad Institute Genome Sequencing Center for Infectious Disease"/>
            <person name="Wu L."/>
            <person name="Ma J."/>
        </authorList>
    </citation>
    <scope>NUCLEOTIDE SEQUENCE [LARGE SCALE GENOMIC DNA]</scope>
    <source>
        <strain evidence="2">JCM 17064</strain>
    </source>
</reference>
<comment type="caution">
    <text evidence="1">The sequence shown here is derived from an EMBL/GenBank/DDBJ whole genome shotgun (WGS) entry which is preliminary data.</text>
</comment>
<dbReference type="SUPFAM" id="SSF52058">
    <property type="entry name" value="L domain-like"/>
    <property type="match status" value="1"/>
</dbReference>
<accession>A0ABP7TB44</accession>
<dbReference type="EMBL" id="BAABCR010000003">
    <property type="protein sequence ID" value="GAA4023652.1"/>
    <property type="molecule type" value="Genomic_DNA"/>
</dbReference>
<gene>
    <name evidence="1" type="ORF">GCM10022386_03310</name>
</gene>
<proteinExistence type="predicted"/>
<name>A0ABP7TB44_9FLAO</name>
<dbReference type="InterPro" id="IPR032675">
    <property type="entry name" value="LRR_dom_sf"/>
</dbReference>